<proteinExistence type="predicted"/>
<feature type="domain" description="SpoVT-AbrB" evidence="1">
    <location>
        <begin position="11"/>
        <end position="46"/>
    </location>
</feature>
<dbReference type="GO" id="GO:0003677">
    <property type="term" value="F:DNA binding"/>
    <property type="evidence" value="ECO:0007669"/>
    <property type="project" value="InterPro"/>
</dbReference>
<dbReference type="Pfam" id="PF04014">
    <property type="entry name" value="MazE_antitoxin"/>
    <property type="match status" value="1"/>
</dbReference>
<keyword evidence="3" id="KW-1185">Reference proteome</keyword>
<dbReference type="InterPro" id="IPR037914">
    <property type="entry name" value="SpoVT-AbrB_sf"/>
</dbReference>
<dbReference type="AlphaFoldDB" id="A0A4R1KX55"/>
<accession>A0A4R1KX55</accession>
<dbReference type="Gene3D" id="2.10.260.10">
    <property type="match status" value="1"/>
</dbReference>
<evidence type="ECO:0000313" key="2">
    <source>
        <dbReference type="EMBL" id="TCK69946.1"/>
    </source>
</evidence>
<evidence type="ECO:0000259" key="1">
    <source>
        <dbReference type="Pfam" id="PF04014"/>
    </source>
</evidence>
<dbReference type="InterPro" id="IPR007159">
    <property type="entry name" value="SpoVT-AbrB_dom"/>
</dbReference>
<dbReference type="SUPFAM" id="SSF89447">
    <property type="entry name" value="AbrB/MazE/MraZ-like"/>
    <property type="match status" value="1"/>
</dbReference>
<comment type="caution">
    <text evidence="2">The sequence shown here is derived from an EMBL/GenBank/DDBJ whole genome shotgun (WGS) entry which is preliminary data.</text>
</comment>
<gene>
    <name evidence="2" type="ORF">EV692_1167</name>
</gene>
<evidence type="ECO:0000313" key="3">
    <source>
        <dbReference type="Proteomes" id="UP000295496"/>
    </source>
</evidence>
<organism evidence="2 3">
    <name type="scientific">Lonepinella koalarum</name>
    <dbReference type="NCBI Taxonomy" id="53417"/>
    <lineage>
        <taxon>Bacteria</taxon>
        <taxon>Pseudomonadati</taxon>
        <taxon>Pseudomonadota</taxon>
        <taxon>Gammaproteobacteria</taxon>
        <taxon>Pasteurellales</taxon>
        <taxon>Pasteurellaceae</taxon>
        <taxon>Lonepinella</taxon>
    </lineage>
</organism>
<protein>
    <submittedName>
        <fullName evidence="2">Antitoxin VapB</fullName>
    </submittedName>
</protein>
<dbReference type="EMBL" id="SMGJ01000003">
    <property type="protein sequence ID" value="TCK69946.1"/>
    <property type="molecule type" value="Genomic_DNA"/>
</dbReference>
<dbReference type="RefSeq" id="WP_132301457.1">
    <property type="nucleotide sequence ID" value="NZ_CP170642.1"/>
</dbReference>
<sequence>MPTIQTKPFVAGNSQAIRLPKDFAYPDNTPLILTKHNGVITIRPVENLSTVPEIFAQIGKQMGEFERIELDETERNW</sequence>
<name>A0A4R1KX55_9PAST</name>
<reference evidence="2 3" key="1">
    <citation type="submission" date="2019-03" db="EMBL/GenBank/DDBJ databases">
        <title>Genomic Encyclopedia of Type Strains, Phase IV (KMG-IV): sequencing the most valuable type-strain genomes for metagenomic binning, comparative biology and taxonomic classification.</title>
        <authorList>
            <person name="Goeker M."/>
        </authorList>
    </citation>
    <scope>NUCLEOTIDE SEQUENCE [LARGE SCALE GENOMIC DNA]</scope>
    <source>
        <strain evidence="2 3">DSM 10053</strain>
    </source>
</reference>
<dbReference type="Proteomes" id="UP000295496">
    <property type="component" value="Unassembled WGS sequence"/>
</dbReference>